<dbReference type="Proteomes" id="UP001162156">
    <property type="component" value="Unassembled WGS sequence"/>
</dbReference>
<keyword evidence="2" id="KW-1185">Reference proteome</keyword>
<evidence type="ECO:0000313" key="2">
    <source>
        <dbReference type="Proteomes" id="UP001162156"/>
    </source>
</evidence>
<protein>
    <submittedName>
        <fullName evidence="1">Uncharacterized protein</fullName>
    </submittedName>
</protein>
<dbReference type="EMBL" id="JANEYF010001811">
    <property type="protein sequence ID" value="KAJ8956571.1"/>
    <property type="molecule type" value="Genomic_DNA"/>
</dbReference>
<accession>A0AAV8YYD3</accession>
<proteinExistence type="predicted"/>
<gene>
    <name evidence="1" type="ORF">NQ314_006697</name>
</gene>
<comment type="caution">
    <text evidence="1">The sequence shown here is derived from an EMBL/GenBank/DDBJ whole genome shotgun (WGS) entry which is preliminary data.</text>
</comment>
<name>A0AAV8YYD3_9CUCU</name>
<organism evidence="1 2">
    <name type="scientific">Rhamnusium bicolor</name>
    <dbReference type="NCBI Taxonomy" id="1586634"/>
    <lineage>
        <taxon>Eukaryota</taxon>
        <taxon>Metazoa</taxon>
        <taxon>Ecdysozoa</taxon>
        <taxon>Arthropoda</taxon>
        <taxon>Hexapoda</taxon>
        <taxon>Insecta</taxon>
        <taxon>Pterygota</taxon>
        <taxon>Neoptera</taxon>
        <taxon>Endopterygota</taxon>
        <taxon>Coleoptera</taxon>
        <taxon>Polyphaga</taxon>
        <taxon>Cucujiformia</taxon>
        <taxon>Chrysomeloidea</taxon>
        <taxon>Cerambycidae</taxon>
        <taxon>Lepturinae</taxon>
        <taxon>Rhagiini</taxon>
        <taxon>Rhamnusium</taxon>
    </lineage>
</organism>
<evidence type="ECO:0000313" key="1">
    <source>
        <dbReference type="EMBL" id="KAJ8956571.1"/>
    </source>
</evidence>
<reference evidence="1" key="1">
    <citation type="journal article" date="2023" name="Insect Mol. Biol.">
        <title>Genome sequencing provides insights into the evolution of gene families encoding plant cell wall-degrading enzymes in longhorned beetles.</title>
        <authorList>
            <person name="Shin N.R."/>
            <person name="Okamura Y."/>
            <person name="Kirsch R."/>
            <person name="Pauchet Y."/>
        </authorList>
    </citation>
    <scope>NUCLEOTIDE SEQUENCE</scope>
    <source>
        <strain evidence="1">RBIC_L_NR</strain>
    </source>
</reference>
<dbReference type="AlphaFoldDB" id="A0AAV8YYD3"/>
<sequence>MADLKWWPQYYKKPVYRMKVLEEEYLPKEQKITFAPSACMAFKYNANNRGVIVTQDFIDGLESHTFHLPKNVGAVSLPSERVYLNNMVPINSKKIANIGQVQRSILEEYKVFYDQILK</sequence>